<feature type="region of interest" description="Disordered" evidence="1">
    <location>
        <begin position="519"/>
        <end position="589"/>
    </location>
</feature>
<dbReference type="EMBL" id="JAWWNJ010000022">
    <property type="protein sequence ID" value="KAK7033869.1"/>
    <property type="molecule type" value="Genomic_DNA"/>
</dbReference>
<feature type="region of interest" description="Disordered" evidence="1">
    <location>
        <begin position="1"/>
        <end position="35"/>
    </location>
</feature>
<dbReference type="AlphaFoldDB" id="A0AAW0C411"/>
<proteinExistence type="predicted"/>
<comment type="caution">
    <text evidence="2">The sequence shown here is derived from an EMBL/GenBank/DDBJ whole genome shotgun (WGS) entry which is preliminary data.</text>
</comment>
<protein>
    <submittedName>
        <fullName evidence="2">Uncharacterized protein</fullName>
    </submittedName>
</protein>
<sequence length="589" mass="64476">MRPKGGKYPGLSKTVDRSISDAVSSVPDSTADTTADPLNAANILAFDAAAVLAREQATNSESPISGVTVDDESESDESAAHSVWIKLGEGGKVVHKKSALRTFMDPTLDVDNGKSHDRLLRVRYFSIGGDKWDRSAPKIHAGIDAAAAHHLLKLHGLFAALVAFDSSRVSLAVLQCTGIKIMSTSPPTYLDSAPTSEIALPATQYEITGQILSLVPFLDPTQSVSWAWTTDFVSFESYKAKQTSTTDGAARMRHLTIQFNGRLVLPLSPAKLQQATMREILHLPSTSQDNGDDESEKTWVFPNQQLEWMVKTLSERAQDDEVRLKIPLHGSVREGRYPYEYHLQVTDGSETGQLITHCIPSIQAPHPSDGKRPCRVCEKGVAGPDRQNHMGKHILLALRGIQEENIVSLADKHYPCGFCGQSTSNGTCTIGLAQKQIKSTCPDAYKFKLSAALTCSVSKPSTNAPIACVLCNTVHWKYNMNTHLQERHPNWQKTISDAKADEFLAKILISEIEERRLGITSQQPVSETSTDPMHWGEFLDGSRGGKRPPNSSAGTPRRPRRLRMSHGTPLAPKTSCTTVPHEESDVFLV</sequence>
<accession>A0AAW0C411</accession>
<keyword evidence="3" id="KW-1185">Reference proteome</keyword>
<gene>
    <name evidence="2" type="ORF">R3P38DRAFT_3186107</name>
</gene>
<organism evidence="2 3">
    <name type="scientific">Favolaschia claudopus</name>
    <dbReference type="NCBI Taxonomy" id="2862362"/>
    <lineage>
        <taxon>Eukaryota</taxon>
        <taxon>Fungi</taxon>
        <taxon>Dikarya</taxon>
        <taxon>Basidiomycota</taxon>
        <taxon>Agaricomycotina</taxon>
        <taxon>Agaricomycetes</taxon>
        <taxon>Agaricomycetidae</taxon>
        <taxon>Agaricales</taxon>
        <taxon>Marasmiineae</taxon>
        <taxon>Mycenaceae</taxon>
        <taxon>Favolaschia</taxon>
    </lineage>
</organism>
<reference evidence="2 3" key="1">
    <citation type="journal article" date="2024" name="J Genomics">
        <title>Draft genome sequencing and assembly of Favolaschia claudopus CIRM-BRFM 2984 isolated from oak limbs.</title>
        <authorList>
            <person name="Navarro D."/>
            <person name="Drula E."/>
            <person name="Chaduli D."/>
            <person name="Cazenave R."/>
            <person name="Ahrendt S."/>
            <person name="Wang J."/>
            <person name="Lipzen A."/>
            <person name="Daum C."/>
            <person name="Barry K."/>
            <person name="Grigoriev I.V."/>
            <person name="Favel A."/>
            <person name="Rosso M.N."/>
            <person name="Martin F."/>
        </authorList>
    </citation>
    <scope>NUCLEOTIDE SEQUENCE [LARGE SCALE GENOMIC DNA]</scope>
    <source>
        <strain evidence="2 3">CIRM-BRFM 2984</strain>
    </source>
</reference>
<dbReference type="Proteomes" id="UP001362999">
    <property type="component" value="Unassembled WGS sequence"/>
</dbReference>
<evidence type="ECO:0000313" key="2">
    <source>
        <dbReference type="EMBL" id="KAK7033869.1"/>
    </source>
</evidence>
<feature type="compositionally biased region" description="Polar residues" evidence="1">
    <location>
        <begin position="21"/>
        <end position="33"/>
    </location>
</feature>
<name>A0AAW0C411_9AGAR</name>
<feature type="compositionally biased region" description="Basic and acidic residues" evidence="1">
    <location>
        <begin position="580"/>
        <end position="589"/>
    </location>
</feature>
<evidence type="ECO:0000313" key="3">
    <source>
        <dbReference type="Proteomes" id="UP001362999"/>
    </source>
</evidence>
<evidence type="ECO:0000256" key="1">
    <source>
        <dbReference type="SAM" id="MobiDB-lite"/>
    </source>
</evidence>
<feature type="compositionally biased region" description="Polar residues" evidence="1">
    <location>
        <begin position="519"/>
        <end position="531"/>
    </location>
</feature>